<organism evidence="4 5">
    <name type="scientific">Rhodococcus artemisiae</name>
    <dbReference type="NCBI Taxonomy" id="714159"/>
    <lineage>
        <taxon>Bacteria</taxon>
        <taxon>Bacillati</taxon>
        <taxon>Actinomycetota</taxon>
        <taxon>Actinomycetes</taxon>
        <taxon>Mycobacteriales</taxon>
        <taxon>Nocardiaceae</taxon>
        <taxon>Rhodococcus</taxon>
    </lineage>
</organism>
<dbReference type="NCBIfam" id="NF009201">
    <property type="entry name" value="PRK12549.1"/>
    <property type="match status" value="1"/>
</dbReference>
<evidence type="ECO:0000313" key="5">
    <source>
        <dbReference type="Proteomes" id="UP001336020"/>
    </source>
</evidence>
<comment type="pathway">
    <text evidence="1">Metabolic intermediate biosynthesis; chorismate biosynthesis; chorismate from D-erythrose 4-phosphate and phosphoenolpyruvate: step 4/7.</text>
</comment>
<evidence type="ECO:0000313" key="4">
    <source>
        <dbReference type="EMBL" id="MEE2059786.1"/>
    </source>
</evidence>
<dbReference type="PANTHER" id="PTHR21089:SF1">
    <property type="entry name" value="BIFUNCTIONAL 3-DEHYDROQUINATE DEHYDRATASE_SHIKIMATE DEHYDROGENASE, CHLOROPLASTIC"/>
    <property type="match status" value="1"/>
</dbReference>
<dbReference type="RefSeq" id="WP_330134992.1">
    <property type="nucleotide sequence ID" value="NZ_JAUTXY010000009.1"/>
</dbReference>
<keyword evidence="2" id="KW-0028">Amino-acid biosynthesis</keyword>
<sequence length="292" mass="30350">MSPAHRIALVGAGIGSSLSPALHTHEAVELGLGNYRYDLVDLDAENLDVADTADVVRKAVRDGRTGLNVTHPCKQLVIPALDDLSDNARLLGAVNTVVVDDGRLIGHNTDHSGFLTALQRGLPGADLDTVLLVGAGGAGSAVAYALGGAGVKDMRIADVDPDRAADVCSRVSDAFPVRATPLAVADIPAALPECRGVVNATPIGMTGHPGTPFDTAALRPDLWVADIVYRPLRTELIAAAIRTGCDVLDGGQMLVAQAADTFALLTGVTPDPGRMRGHLDELIEDSLTKEIR</sequence>
<dbReference type="CDD" id="cd01065">
    <property type="entry name" value="NAD_bind_Shikimate_DH"/>
    <property type="match status" value="1"/>
</dbReference>
<dbReference type="Gene3D" id="3.40.50.720">
    <property type="entry name" value="NAD(P)-binding Rossmann-like Domain"/>
    <property type="match status" value="1"/>
</dbReference>
<dbReference type="SUPFAM" id="SSF51735">
    <property type="entry name" value="NAD(P)-binding Rossmann-fold domains"/>
    <property type="match status" value="1"/>
</dbReference>
<gene>
    <name evidence="4" type="ORF">Q7514_19895</name>
</gene>
<proteinExistence type="predicted"/>
<dbReference type="EMBL" id="JAUTXY010000009">
    <property type="protein sequence ID" value="MEE2059786.1"/>
    <property type="molecule type" value="Genomic_DNA"/>
</dbReference>
<keyword evidence="5" id="KW-1185">Reference proteome</keyword>
<dbReference type="InterPro" id="IPR013708">
    <property type="entry name" value="Shikimate_DH-bd_N"/>
</dbReference>
<dbReference type="InterPro" id="IPR046346">
    <property type="entry name" value="Aminoacid_DH-like_N_sf"/>
</dbReference>
<dbReference type="InterPro" id="IPR022893">
    <property type="entry name" value="Shikimate_DH_fam"/>
</dbReference>
<feature type="domain" description="Shikimate dehydrogenase substrate binding N-terminal" evidence="3">
    <location>
        <begin position="9"/>
        <end position="97"/>
    </location>
</feature>
<protein>
    <submittedName>
        <fullName evidence="4">Shikimate dehydrogenase</fullName>
    </submittedName>
</protein>
<name>A0ABU7LE12_9NOCA</name>
<dbReference type="Gene3D" id="3.40.50.10860">
    <property type="entry name" value="Leucine Dehydrogenase, chain A, domain 1"/>
    <property type="match status" value="1"/>
</dbReference>
<dbReference type="SUPFAM" id="SSF53223">
    <property type="entry name" value="Aminoacid dehydrogenase-like, N-terminal domain"/>
    <property type="match status" value="1"/>
</dbReference>
<reference evidence="4 5" key="1">
    <citation type="submission" date="2023-07" db="EMBL/GenBank/DDBJ databases">
        <authorList>
            <person name="Girao M."/>
            <person name="Carvalho M.F."/>
        </authorList>
    </citation>
    <scope>NUCLEOTIDE SEQUENCE [LARGE SCALE GENOMIC DNA]</scope>
    <source>
        <strain evidence="4 5">YIM65754</strain>
    </source>
</reference>
<dbReference type="InterPro" id="IPR036291">
    <property type="entry name" value="NAD(P)-bd_dom_sf"/>
</dbReference>
<evidence type="ECO:0000256" key="2">
    <source>
        <dbReference type="ARBA" id="ARBA00023141"/>
    </source>
</evidence>
<evidence type="ECO:0000259" key="3">
    <source>
        <dbReference type="Pfam" id="PF08501"/>
    </source>
</evidence>
<keyword evidence="2" id="KW-0057">Aromatic amino acid biosynthesis</keyword>
<dbReference type="PANTHER" id="PTHR21089">
    <property type="entry name" value="SHIKIMATE DEHYDROGENASE"/>
    <property type="match status" value="1"/>
</dbReference>
<evidence type="ECO:0000256" key="1">
    <source>
        <dbReference type="ARBA" id="ARBA00004871"/>
    </source>
</evidence>
<dbReference type="Pfam" id="PF08501">
    <property type="entry name" value="Shikimate_dh_N"/>
    <property type="match status" value="1"/>
</dbReference>
<accession>A0ABU7LE12</accession>
<dbReference type="Proteomes" id="UP001336020">
    <property type="component" value="Unassembled WGS sequence"/>
</dbReference>
<comment type="caution">
    <text evidence="4">The sequence shown here is derived from an EMBL/GenBank/DDBJ whole genome shotgun (WGS) entry which is preliminary data.</text>
</comment>